<feature type="domain" description="AraC-type arabinose-binding/dimerisation" evidence="2">
    <location>
        <begin position="38"/>
        <end position="91"/>
    </location>
</feature>
<keyword evidence="1" id="KW-0238">DNA-binding</keyword>
<evidence type="ECO:0000313" key="4">
    <source>
        <dbReference type="Proteomes" id="UP000248646"/>
    </source>
</evidence>
<sequence length="99" mass="11247">MHLIETPYLLEEKEKNVSKVIQFDNNDVVNIQLRIGEEIKEHNADAHVLIVIRRGKVIFTVEGVEQVVTTNNVLHMNPLEKHALKAVEDSDIVVIKIGN</sequence>
<dbReference type="GO" id="GO:0003677">
    <property type="term" value="F:DNA binding"/>
    <property type="evidence" value="ECO:0007669"/>
    <property type="project" value="UniProtKB-KW"/>
</dbReference>
<dbReference type="Pfam" id="PF02311">
    <property type="entry name" value="AraC_binding"/>
    <property type="match status" value="1"/>
</dbReference>
<keyword evidence="4" id="KW-1185">Reference proteome</keyword>
<proteinExistence type="predicted"/>
<dbReference type="AlphaFoldDB" id="A0A2W7MIS0"/>
<dbReference type="Proteomes" id="UP000248646">
    <property type="component" value="Unassembled WGS sequence"/>
</dbReference>
<evidence type="ECO:0000259" key="2">
    <source>
        <dbReference type="Pfam" id="PF02311"/>
    </source>
</evidence>
<dbReference type="Gene3D" id="2.60.120.10">
    <property type="entry name" value="Jelly Rolls"/>
    <property type="match status" value="1"/>
</dbReference>
<dbReference type="InterPro" id="IPR014710">
    <property type="entry name" value="RmlC-like_jellyroll"/>
</dbReference>
<organism evidence="3 4">
    <name type="scientific">Psychrobacillus insolitus</name>
    <dbReference type="NCBI Taxonomy" id="1461"/>
    <lineage>
        <taxon>Bacteria</taxon>
        <taxon>Bacillati</taxon>
        <taxon>Bacillota</taxon>
        <taxon>Bacilli</taxon>
        <taxon>Bacillales</taxon>
        <taxon>Bacillaceae</taxon>
        <taxon>Psychrobacillus</taxon>
    </lineage>
</organism>
<dbReference type="GO" id="GO:0006355">
    <property type="term" value="P:regulation of DNA-templated transcription"/>
    <property type="evidence" value="ECO:0007669"/>
    <property type="project" value="InterPro"/>
</dbReference>
<name>A0A2W7MIS0_9BACI</name>
<comment type="caution">
    <text evidence="3">The sequence shown here is derived from an EMBL/GenBank/DDBJ whole genome shotgun (WGS) entry which is preliminary data.</text>
</comment>
<dbReference type="OrthoDB" id="5243866at2"/>
<accession>A0A2W7MIS0</accession>
<evidence type="ECO:0000256" key="1">
    <source>
        <dbReference type="ARBA" id="ARBA00023125"/>
    </source>
</evidence>
<gene>
    <name evidence="3" type="ORF">C7437_10864</name>
</gene>
<dbReference type="RefSeq" id="WP_111440528.1">
    <property type="nucleotide sequence ID" value="NZ_QKZI01000008.1"/>
</dbReference>
<evidence type="ECO:0000313" key="3">
    <source>
        <dbReference type="EMBL" id="PZX02969.1"/>
    </source>
</evidence>
<dbReference type="EMBL" id="QKZI01000008">
    <property type="protein sequence ID" value="PZX02969.1"/>
    <property type="molecule type" value="Genomic_DNA"/>
</dbReference>
<dbReference type="InterPro" id="IPR003313">
    <property type="entry name" value="AraC-bd"/>
</dbReference>
<protein>
    <submittedName>
        <fullName evidence="3">AraC-like protein</fullName>
    </submittedName>
</protein>
<dbReference type="InterPro" id="IPR011051">
    <property type="entry name" value="RmlC_Cupin_sf"/>
</dbReference>
<reference evidence="3 4" key="1">
    <citation type="submission" date="2018-06" db="EMBL/GenBank/DDBJ databases">
        <title>Genomic Encyclopedia of Type Strains, Phase IV (KMG-IV): sequencing the most valuable type-strain genomes for metagenomic binning, comparative biology and taxonomic classification.</title>
        <authorList>
            <person name="Goeker M."/>
        </authorList>
    </citation>
    <scope>NUCLEOTIDE SEQUENCE [LARGE SCALE GENOMIC DNA]</scope>
    <source>
        <strain evidence="3 4">DSM 5</strain>
    </source>
</reference>
<dbReference type="SUPFAM" id="SSF51182">
    <property type="entry name" value="RmlC-like cupins"/>
    <property type="match status" value="1"/>
</dbReference>